<evidence type="ECO:0000313" key="9">
    <source>
        <dbReference type="EMBL" id="KKB76751.1"/>
    </source>
</evidence>
<dbReference type="GO" id="GO:0006265">
    <property type="term" value="P:DNA topological change"/>
    <property type="evidence" value="ECO:0007669"/>
    <property type="project" value="InterPro"/>
</dbReference>
<evidence type="ECO:0000256" key="6">
    <source>
        <dbReference type="ARBA" id="ARBA00023235"/>
    </source>
</evidence>
<evidence type="ECO:0000256" key="1">
    <source>
        <dbReference type="ARBA" id="ARBA00000213"/>
    </source>
</evidence>
<dbReference type="GO" id="GO:0003917">
    <property type="term" value="F:DNA topoisomerase type I (single strand cut, ATP-independent) activity"/>
    <property type="evidence" value="ECO:0007669"/>
    <property type="project" value="UniProtKB-EC"/>
</dbReference>
<keyword evidence="5" id="KW-0238">DNA-binding</keyword>
<dbReference type="InterPro" id="IPR035447">
    <property type="entry name" value="DNA_topo_I_N_sf"/>
</dbReference>
<dbReference type="InterPro" id="IPR014711">
    <property type="entry name" value="TopoI_cat_a-hlx-sub_euk"/>
</dbReference>
<gene>
    <name evidence="9" type="ORF">VW35_17150</name>
</gene>
<dbReference type="InterPro" id="IPR001631">
    <property type="entry name" value="TopoI"/>
</dbReference>
<organism evidence="9 10">
    <name type="scientific">Devosia soli</name>
    <dbReference type="NCBI Taxonomy" id="361041"/>
    <lineage>
        <taxon>Bacteria</taxon>
        <taxon>Pseudomonadati</taxon>
        <taxon>Pseudomonadota</taxon>
        <taxon>Alphaproteobacteria</taxon>
        <taxon>Hyphomicrobiales</taxon>
        <taxon>Devosiaceae</taxon>
        <taxon>Devosia</taxon>
    </lineage>
</organism>
<dbReference type="STRING" id="361041.VW35_17150"/>
<evidence type="ECO:0000256" key="5">
    <source>
        <dbReference type="ARBA" id="ARBA00023125"/>
    </source>
</evidence>
<keyword evidence="10" id="KW-1185">Reference proteome</keyword>
<evidence type="ECO:0000259" key="7">
    <source>
        <dbReference type="Pfam" id="PF01028"/>
    </source>
</evidence>
<dbReference type="PRINTS" id="PR00416">
    <property type="entry name" value="EUTPISMRASEI"/>
</dbReference>
<dbReference type="Pfam" id="PF01028">
    <property type="entry name" value="Topoisom_I"/>
    <property type="match status" value="1"/>
</dbReference>
<dbReference type="EMBL" id="LAJG01000042">
    <property type="protein sequence ID" value="KKB76751.1"/>
    <property type="molecule type" value="Genomic_DNA"/>
</dbReference>
<evidence type="ECO:0000256" key="4">
    <source>
        <dbReference type="ARBA" id="ARBA00023029"/>
    </source>
</evidence>
<evidence type="ECO:0000259" key="8">
    <source>
        <dbReference type="Pfam" id="PF21338"/>
    </source>
</evidence>
<evidence type="ECO:0000256" key="3">
    <source>
        <dbReference type="ARBA" id="ARBA00012891"/>
    </source>
</evidence>
<comment type="similarity">
    <text evidence="2">Belongs to the type IB topoisomerase family.</text>
</comment>
<name>A0A0F5L2V4_9HYPH</name>
<comment type="caution">
    <text evidence="9">The sequence shown here is derived from an EMBL/GenBank/DDBJ whole genome shotgun (WGS) entry which is preliminary data.</text>
</comment>
<dbReference type="GO" id="GO:0003677">
    <property type="term" value="F:DNA binding"/>
    <property type="evidence" value="ECO:0007669"/>
    <property type="project" value="UniProtKB-KW"/>
</dbReference>
<dbReference type="InterPro" id="IPR013500">
    <property type="entry name" value="TopoI_cat_euk"/>
</dbReference>
<protein>
    <recommendedName>
        <fullName evidence="3">DNA topoisomerase</fullName>
        <ecNumber evidence="3">5.6.2.1</ecNumber>
    </recommendedName>
</protein>
<dbReference type="Pfam" id="PF21338">
    <property type="entry name" value="Top1B_N_bact"/>
    <property type="match status" value="1"/>
</dbReference>
<keyword evidence="6 9" id="KW-0413">Isomerase</keyword>
<dbReference type="EC" id="5.6.2.1" evidence="3"/>
<dbReference type="Gene3D" id="1.10.132.120">
    <property type="match status" value="1"/>
</dbReference>
<comment type="catalytic activity">
    <reaction evidence="1">
        <text>ATP-independent breakage of single-stranded DNA, followed by passage and rejoining.</text>
        <dbReference type="EC" id="5.6.2.1"/>
    </reaction>
</comment>
<dbReference type="AlphaFoldDB" id="A0A0F5L2V4"/>
<dbReference type="SUPFAM" id="SSF55869">
    <property type="entry name" value="DNA topoisomerase I domain"/>
    <property type="match status" value="1"/>
</dbReference>
<dbReference type="Gene3D" id="3.90.15.10">
    <property type="entry name" value="Topoisomerase I, Chain A, domain 3"/>
    <property type="match status" value="1"/>
</dbReference>
<feature type="domain" description="DNA topoisomerase I catalytic core eukaryotic-type" evidence="7">
    <location>
        <begin position="102"/>
        <end position="311"/>
    </location>
</feature>
<dbReference type="InterPro" id="IPR049331">
    <property type="entry name" value="Top1B_N_bact"/>
</dbReference>
<keyword evidence="4" id="KW-0799">Topoisomerase</keyword>
<dbReference type="PROSITE" id="PS52038">
    <property type="entry name" value="TOPO_IB_2"/>
    <property type="match status" value="1"/>
</dbReference>
<evidence type="ECO:0000256" key="2">
    <source>
        <dbReference type="ARBA" id="ARBA00006645"/>
    </source>
</evidence>
<dbReference type="OrthoDB" id="9778962at2"/>
<proteinExistence type="inferred from homology"/>
<dbReference type="Gene3D" id="3.30.66.10">
    <property type="entry name" value="DNA topoisomerase I domain"/>
    <property type="match status" value="1"/>
</dbReference>
<dbReference type="Proteomes" id="UP000033514">
    <property type="component" value="Unassembled WGS sequence"/>
</dbReference>
<feature type="domain" description="DNA topoisomerase IB N-terminal" evidence="8">
    <location>
        <begin position="38"/>
        <end position="85"/>
    </location>
</feature>
<dbReference type="InterPro" id="IPR011010">
    <property type="entry name" value="DNA_brk_join_enz"/>
</dbReference>
<sequence>MSAVVWDRMRADEIVAAPGLNYSSDLDEGWRRQKRGRGFAYISASGDTLSPERRRQIESLAIPPAWRDVWICADPQGHIQATGRDERGRKQYRYHPDWTSHRASTKFGGLVGFAEVLPNLRQQVEADLRKRTLGLDRVAASVVWLLDNSLIRVGNPTYARDNKSFGLTTLRNRHVAIDGQKIRFKFKGKSGKDWNLQLVDRRMARIVKSLQDLPGQHLFKYEDENGFHAISSRDINDYISGNAGPGFSSKHFRTWAGTVRAFGLLAGQPVPESQRAQTKLLTGIVDVVSNRLGNTRAVCRQSYIHPAVFEHWQAGNLPKPASLDPIPGLDEEECAALAFLKSLAT</sequence>
<reference evidence="9 10" key="1">
    <citation type="submission" date="2015-03" db="EMBL/GenBank/DDBJ databases">
        <authorList>
            <person name="Hassan Y.I."/>
            <person name="Lepp D."/>
            <person name="Zhou T."/>
        </authorList>
    </citation>
    <scope>NUCLEOTIDE SEQUENCE [LARGE SCALE GENOMIC DNA]</scope>
    <source>
        <strain evidence="9 10">GH2-10</strain>
    </source>
</reference>
<accession>A0A0F5L2V4</accession>
<dbReference type="PATRIC" id="fig|361041.3.peg.2834"/>
<dbReference type="SUPFAM" id="SSF56349">
    <property type="entry name" value="DNA breaking-rejoining enzymes"/>
    <property type="match status" value="1"/>
</dbReference>
<evidence type="ECO:0000313" key="10">
    <source>
        <dbReference type="Proteomes" id="UP000033514"/>
    </source>
</evidence>